<gene>
    <name evidence="2" type="ORF">g.49332</name>
</gene>
<dbReference type="GO" id="GO:0006369">
    <property type="term" value="P:termination of RNA polymerase II transcription"/>
    <property type="evidence" value="ECO:0007669"/>
    <property type="project" value="TreeGrafter"/>
</dbReference>
<protein>
    <recommendedName>
        <fullName evidence="1">DNA2/NAM7 helicase-like C-terminal domain-containing protein</fullName>
    </recommendedName>
</protein>
<dbReference type="SUPFAM" id="SSF52540">
    <property type="entry name" value="P-loop containing nucleoside triphosphate hydrolases"/>
    <property type="match status" value="1"/>
</dbReference>
<evidence type="ECO:0000259" key="1">
    <source>
        <dbReference type="Pfam" id="PF13087"/>
    </source>
</evidence>
<dbReference type="Gene3D" id="3.40.50.300">
    <property type="entry name" value="P-loop containing nucleotide triphosphate hydrolases"/>
    <property type="match status" value="1"/>
</dbReference>
<dbReference type="InterPro" id="IPR027417">
    <property type="entry name" value="P-loop_NTPase"/>
</dbReference>
<feature type="non-terminal residue" evidence="2">
    <location>
        <position position="129"/>
    </location>
</feature>
<sequence>QYRMHPAIAQWPSEYFYKKEVISHESLESRSANFPLQPYLVLSHDRPQSCQEECNYDEAVMVASLVHRILVSELVDPKTTIGVITPYNRQRDLIKKNIGFNENVEVGSVDSYQGRERDIIIFSCVRTEG</sequence>
<dbReference type="GO" id="GO:0016604">
    <property type="term" value="C:nuclear body"/>
    <property type="evidence" value="ECO:0007669"/>
    <property type="project" value="TreeGrafter"/>
</dbReference>
<dbReference type="InterPro" id="IPR047187">
    <property type="entry name" value="SF1_C_Upf1"/>
</dbReference>
<organism evidence="2">
    <name type="scientific">Cuerna arida</name>
    <dbReference type="NCBI Taxonomy" id="1464854"/>
    <lineage>
        <taxon>Eukaryota</taxon>
        <taxon>Metazoa</taxon>
        <taxon>Ecdysozoa</taxon>
        <taxon>Arthropoda</taxon>
        <taxon>Hexapoda</taxon>
        <taxon>Insecta</taxon>
        <taxon>Pterygota</taxon>
        <taxon>Neoptera</taxon>
        <taxon>Paraneoptera</taxon>
        <taxon>Hemiptera</taxon>
        <taxon>Auchenorrhyncha</taxon>
        <taxon>Membracoidea</taxon>
        <taxon>Cicadellidae</taxon>
        <taxon>Cicadellinae</taxon>
        <taxon>Proconiini</taxon>
        <taxon>Cuerna</taxon>
    </lineage>
</organism>
<dbReference type="InterPro" id="IPR041679">
    <property type="entry name" value="DNA2/NAM7-like_C"/>
</dbReference>
<feature type="non-terminal residue" evidence="2">
    <location>
        <position position="1"/>
    </location>
</feature>
<accession>A0A1B6FTV8</accession>
<proteinExistence type="predicted"/>
<dbReference type="Pfam" id="PF13087">
    <property type="entry name" value="AAA_12"/>
    <property type="match status" value="1"/>
</dbReference>
<dbReference type="GO" id="GO:0001147">
    <property type="term" value="F:transcription termination site sequence-specific DNA binding"/>
    <property type="evidence" value="ECO:0007669"/>
    <property type="project" value="TreeGrafter"/>
</dbReference>
<dbReference type="PANTHER" id="PTHR10887:SF495">
    <property type="entry name" value="HELICASE SENATAXIN ISOFORM X1-RELATED"/>
    <property type="match status" value="1"/>
</dbReference>
<dbReference type="InterPro" id="IPR045055">
    <property type="entry name" value="DNA2/NAM7-like"/>
</dbReference>
<reference evidence="2" key="1">
    <citation type="submission" date="2015-11" db="EMBL/GenBank/DDBJ databases">
        <title>De novo transcriptome assembly of four potential Pierce s Disease insect vectors from Arizona vineyards.</title>
        <authorList>
            <person name="Tassone E.E."/>
        </authorList>
    </citation>
    <scope>NUCLEOTIDE SEQUENCE</scope>
</reference>
<feature type="domain" description="DNA2/NAM7 helicase-like C-terminal" evidence="1">
    <location>
        <begin position="1"/>
        <end position="128"/>
    </location>
</feature>
<dbReference type="PANTHER" id="PTHR10887">
    <property type="entry name" value="DNA2/NAM7 HELICASE FAMILY"/>
    <property type="match status" value="1"/>
</dbReference>
<name>A0A1B6FTV8_9HEMI</name>
<dbReference type="AlphaFoldDB" id="A0A1B6FTV8"/>
<dbReference type="EMBL" id="GECZ01016154">
    <property type="protein sequence ID" value="JAS53615.1"/>
    <property type="molecule type" value="Transcribed_RNA"/>
</dbReference>
<evidence type="ECO:0000313" key="2">
    <source>
        <dbReference type="EMBL" id="JAS53615.1"/>
    </source>
</evidence>
<dbReference type="CDD" id="cd18808">
    <property type="entry name" value="SF1_C_Upf1"/>
    <property type="match status" value="1"/>
</dbReference>